<accession>A0A8B7XF67</accession>
<sequence length="331" mass="36745">MDSMFNLRILLTWALLTFGSFGLTVSAGTVLSPPSQSVPAGDSFRLICTSKRVRTHGSKVRHELYKISGENRVLVTLSQATACETNYTYNMMSGYAKLTTVFTMEASEGTAGSYGCMALLENNTLSSIVSEKDKRMNATVRVCSKPELQVELTETVGGIISVMGTEKCGYKGELTWLVNGRKVPRNNQTPSEDFPAVEREDDTMEIRSTGCEDFLDTTCQITGVFKYISTERLLNKVEAPLSIDDCCVPGVFMPAEVESNEDVTTNAPPVIFPSHPMDVEMETRALEKEVLALQKDVLELKLEALPMQIRFLRRLNKEHSDARNREKVADI</sequence>
<dbReference type="OMA" id="MQIRFLR"/>
<reference evidence="3" key="1">
    <citation type="submission" date="2025-08" db="UniProtKB">
        <authorList>
            <consortium name="RefSeq"/>
        </authorList>
    </citation>
    <scope>IDENTIFICATION</scope>
</reference>
<dbReference type="GeneID" id="110973139"/>
<dbReference type="OrthoDB" id="10443852at2759"/>
<feature type="signal peptide" evidence="1">
    <location>
        <begin position="1"/>
        <end position="22"/>
    </location>
</feature>
<dbReference type="KEGG" id="aplc:110973139"/>
<evidence type="ECO:0000256" key="1">
    <source>
        <dbReference type="SAM" id="SignalP"/>
    </source>
</evidence>
<evidence type="ECO:0000313" key="3">
    <source>
        <dbReference type="RefSeq" id="XP_022079399.1"/>
    </source>
</evidence>
<gene>
    <name evidence="3" type="primary">LOC110973139</name>
</gene>
<name>A0A8B7XF67_ACAPL</name>
<protein>
    <submittedName>
        <fullName evidence="3">Uncharacterized protein LOC110973139</fullName>
    </submittedName>
</protein>
<dbReference type="Proteomes" id="UP000694845">
    <property type="component" value="Unplaced"/>
</dbReference>
<proteinExistence type="predicted"/>
<evidence type="ECO:0000313" key="2">
    <source>
        <dbReference type="Proteomes" id="UP000694845"/>
    </source>
</evidence>
<dbReference type="RefSeq" id="XP_022079399.1">
    <property type="nucleotide sequence ID" value="XM_022223707.1"/>
</dbReference>
<dbReference type="AlphaFoldDB" id="A0A8B7XF67"/>
<keyword evidence="1" id="KW-0732">Signal</keyword>
<feature type="chain" id="PRO_5034782314" evidence="1">
    <location>
        <begin position="23"/>
        <end position="331"/>
    </location>
</feature>
<keyword evidence="2" id="KW-1185">Reference proteome</keyword>
<organism evidence="2 3">
    <name type="scientific">Acanthaster planci</name>
    <name type="common">Crown-of-thorns starfish</name>
    <dbReference type="NCBI Taxonomy" id="133434"/>
    <lineage>
        <taxon>Eukaryota</taxon>
        <taxon>Metazoa</taxon>
        <taxon>Echinodermata</taxon>
        <taxon>Eleutherozoa</taxon>
        <taxon>Asterozoa</taxon>
        <taxon>Asteroidea</taxon>
        <taxon>Valvatacea</taxon>
        <taxon>Valvatida</taxon>
        <taxon>Acanthasteridae</taxon>
        <taxon>Acanthaster</taxon>
    </lineage>
</organism>